<dbReference type="PANTHER" id="PTHR43401:SF2">
    <property type="entry name" value="L-THREONINE 3-DEHYDROGENASE"/>
    <property type="match status" value="1"/>
</dbReference>
<evidence type="ECO:0000256" key="1">
    <source>
        <dbReference type="ARBA" id="ARBA00022723"/>
    </source>
</evidence>
<dbReference type="GO" id="GO:0046872">
    <property type="term" value="F:metal ion binding"/>
    <property type="evidence" value="ECO:0007669"/>
    <property type="project" value="UniProtKB-KW"/>
</dbReference>
<organism evidence="5 6">
    <name type="scientific">Halalkalibacter oceani</name>
    <dbReference type="NCBI Taxonomy" id="1653776"/>
    <lineage>
        <taxon>Bacteria</taxon>
        <taxon>Bacillati</taxon>
        <taxon>Bacillota</taxon>
        <taxon>Bacilli</taxon>
        <taxon>Bacillales</taxon>
        <taxon>Bacillaceae</taxon>
        <taxon>Halalkalibacter</taxon>
    </lineage>
</organism>
<dbReference type="SMART" id="SM00829">
    <property type="entry name" value="PKS_ER"/>
    <property type="match status" value="1"/>
</dbReference>
<dbReference type="Gene3D" id="3.40.50.720">
    <property type="entry name" value="NAD(P)-binding Rossmann-like Domain"/>
    <property type="match status" value="1"/>
</dbReference>
<dbReference type="InterPro" id="IPR013154">
    <property type="entry name" value="ADH-like_N"/>
</dbReference>
<protein>
    <submittedName>
        <fullName evidence="5">Alcohol dehydrogenase catalytic domain-containing protein</fullName>
    </submittedName>
</protein>
<evidence type="ECO:0000256" key="3">
    <source>
        <dbReference type="ARBA" id="ARBA00023002"/>
    </source>
</evidence>
<dbReference type="PANTHER" id="PTHR43401">
    <property type="entry name" value="L-THREONINE 3-DEHYDROGENASE"/>
    <property type="match status" value="1"/>
</dbReference>
<dbReference type="InterPro" id="IPR020843">
    <property type="entry name" value="ER"/>
</dbReference>
<sequence length="344" mass="37270">MPDMKALYYKGSNQLSFEEVKRPMLDPGEVLVQVAFAGICGSDMGVLAGKHPRAVAPLIMGHEVSGVVVETKDVDTVEINERVVINPLLTCGKCQPCKTGHSHVCRDLKLIGIDRDGGFAEFVKVASGNVIHIPSELSFEMASLIEPLAVTVHAIRKSQYKAGDQVVVIGAGPIGMLTAMAVRLAGAANVMICEVSEQRRQFAKEQGFKVIDGNDQPVEKVMEQTKGNGADIVFEVAGVPATALLSTELVKITGQVVIVSVFKEPSKVDLQALNFRELSMLGVRVYTDKDYEIAMRMLCTYPEFSNVITHKLPLEEAERGFALMREAEAALKVLLYPKKGGGGR</sequence>
<keyword evidence="2" id="KW-0862">Zinc</keyword>
<keyword evidence="6" id="KW-1185">Reference proteome</keyword>
<keyword evidence="3" id="KW-0560">Oxidoreductase</keyword>
<dbReference type="SUPFAM" id="SSF51735">
    <property type="entry name" value="NAD(P)-binding Rossmann-fold domains"/>
    <property type="match status" value="1"/>
</dbReference>
<dbReference type="InterPro" id="IPR011032">
    <property type="entry name" value="GroES-like_sf"/>
</dbReference>
<dbReference type="Proteomes" id="UP001139179">
    <property type="component" value="Unassembled WGS sequence"/>
</dbReference>
<dbReference type="GO" id="GO:0016491">
    <property type="term" value="F:oxidoreductase activity"/>
    <property type="evidence" value="ECO:0007669"/>
    <property type="project" value="UniProtKB-KW"/>
</dbReference>
<keyword evidence="1" id="KW-0479">Metal-binding</keyword>
<feature type="domain" description="Enoyl reductase (ER)" evidence="4">
    <location>
        <begin position="11"/>
        <end position="335"/>
    </location>
</feature>
<comment type="caution">
    <text evidence="5">The sequence shown here is derived from an EMBL/GenBank/DDBJ whole genome shotgun (WGS) entry which is preliminary data.</text>
</comment>
<dbReference type="SUPFAM" id="SSF50129">
    <property type="entry name" value="GroES-like"/>
    <property type="match status" value="1"/>
</dbReference>
<dbReference type="Gene3D" id="3.90.180.10">
    <property type="entry name" value="Medium-chain alcohol dehydrogenases, catalytic domain"/>
    <property type="match status" value="1"/>
</dbReference>
<dbReference type="Pfam" id="PF00107">
    <property type="entry name" value="ADH_zinc_N"/>
    <property type="match status" value="1"/>
</dbReference>
<dbReference type="Pfam" id="PF08240">
    <property type="entry name" value="ADH_N"/>
    <property type="match status" value="1"/>
</dbReference>
<dbReference type="EMBL" id="JAMBOL010000029">
    <property type="protein sequence ID" value="MCM3716125.1"/>
    <property type="molecule type" value="Genomic_DNA"/>
</dbReference>
<dbReference type="InterPro" id="IPR036291">
    <property type="entry name" value="NAD(P)-bd_dom_sf"/>
</dbReference>
<evidence type="ECO:0000256" key="2">
    <source>
        <dbReference type="ARBA" id="ARBA00022833"/>
    </source>
</evidence>
<dbReference type="InterPro" id="IPR013149">
    <property type="entry name" value="ADH-like_C"/>
</dbReference>
<name>A0A9X2DVF8_9BACI</name>
<proteinExistence type="predicted"/>
<accession>A0A9X2DVF8</accession>
<reference evidence="5" key="1">
    <citation type="submission" date="2022-05" db="EMBL/GenBank/DDBJ databases">
        <title>Comparative Genomics of Spacecraft Associated Microbes.</title>
        <authorList>
            <person name="Tran M.T."/>
            <person name="Wright A."/>
            <person name="Seuylemezian A."/>
            <person name="Eisen J."/>
            <person name="Coil D."/>
        </authorList>
    </citation>
    <scope>NUCLEOTIDE SEQUENCE</scope>
    <source>
        <strain evidence="5">214.1.1</strain>
    </source>
</reference>
<evidence type="ECO:0000313" key="6">
    <source>
        <dbReference type="Proteomes" id="UP001139179"/>
    </source>
</evidence>
<evidence type="ECO:0000313" key="5">
    <source>
        <dbReference type="EMBL" id="MCM3716125.1"/>
    </source>
</evidence>
<dbReference type="AlphaFoldDB" id="A0A9X2DVF8"/>
<gene>
    <name evidence="5" type="ORF">M3202_18950</name>
</gene>
<dbReference type="RefSeq" id="WP_251224803.1">
    <property type="nucleotide sequence ID" value="NZ_JAMBOL010000029.1"/>
</dbReference>
<evidence type="ECO:0000259" key="4">
    <source>
        <dbReference type="SMART" id="SM00829"/>
    </source>
</evidence>
<dbReference type="InterPro" id="IPR050129">
    <property type="entry name" value="Zn_alcohol_dh"/>
</dbReference>